<gene>
    <name evidence="2" type="ORF">SNE40_009736</name>
</gene>
<evidence type="ECO:0000313" key="2">
    <source>
        <dbReference type="EMBL" id="KAK6181961.1"/>
    </source>
</evidence>
<accession>A0AAN8PYX0</accession>
<sequence length="163" mass="18188">MERFNTKIDISKRIVSFDEGIPDIALISNNIGLVRPQKSIVLKARHHVDVRVRLANFKYCNAVLLEPNPILAKKGIVGARYLVQPLEGKAVLRLLNSTNKNIKIYKSSILATVNNIGENSIMDLLDNEHSTPANPDGNVMSLKSEESHENELEFDLTDSDLPD</sequence>
<proteinExistence type="predicted"/>
<dbReference type="EMBL" id="JAZGQO010000007">
    <property type="protein sequence ID" value="KAK6181961.1"/>
    <property type="molecule type" value="Genomic_DNA"/>
</dbReference>
<dbReference type="AlphaFoldDB" id="A0AAN8PYX0"/>
<keyword evidence="3" id="KW-1185">Reference proteome</keyword>
<name>A0AAN8PYX0_PATCE</name>
<dbReference type="Proteomes" id="UP001347796">
    <property type="component" value="Unassembled WGS sequence"/>
</dbReference>
<reference evidence="2 3" key="1">
    <citation type="submission" date="2024-01" db="EMBL/GenBank/DDBJ databases">
        <title>The genome of the rayed Mediterranean limpet Patella caerulea (Linnaeus, 1758).</title>
        <authorList>
            <person name="Anh-Thu Weber A."/>
            <person name="Halstead-Nussloch G."/>
        </authorList>
    </citation>
    <scope>NUCLEOTIDE SEQUENCE [LARGE SCALE GENOMIC DNA]</scope>
    <source>
        <strain evidence="2">AATW-2023a</strain>
        <tissue evidence="2">Whole specimen</tissue>
    </source>
</reference>
<comment type="caution">
    <text evidence="2">The sequence shown here is derived from an EMBL/GenBank/DDBJ whole genome shotgun (WGS) entry which is preliminary data.</text>
</comment>
<evidence type="ECO:0000256" key="1">
    <source>
        <dbReference type="SAM" id="MobiDB-lite"/>
    </source>
</evidence>
<evidence type="ECO:0000313" key="3">
    <source>
        <dbReference type="Proteomes" id="UP001347796"/>
    </source>
</evidence>
<feature type="region of interest" description="Disordered" evidence="1">
    <location>
        <begin position="126"/>
        <end position="163"/>
    </location>
</feature>
<protein>
    <submittedName>
        <fullName evidence="2">Uncharacterized protein</fullName>
    </submittedName>
</protein>
<organism evidence="2 3">
    <name type="scientific">Patella caerulea</name>
    <name type="common">Rayed Mediterranean limpet</name>
    <dbReference type="NCBI Taxonomy" id="87958"/>
    <lineage>
        <taxon>Eukaryota</taxon>
        <taxon>Metazoa</taxon>
        <taxon>Spiralia</taxon>
        <taxon>Lophotrochozoa</taxon>
        <taxon>Mollusca</taxon>
        <taxon>Gastropoda</taxon>
        <taxon>Patellogastropoda</taxon>
        <taxon>Patelloidea</taxon>
        <taxon>Patellidae</taxon>
        <taxon>Patella</taxon>
    </lineage>
</organism>
<feature type="compositionally biased region" description="Acidic residues" evidence="1">
    <location>
        <begin position="152"/>
        <end position="163"/>
    </location>
</feature>